<dbReference type="Proteomes" id="UP000008703">
    <property type="component" value="Chromosome"/>
</dbReference>
<evidence type="ECO:0008006" key="3">
    <source>
        <dbReference type="Google" id="ProtNLM"/>
    </source>
</evidence>
<dbReference type="KEGG" id="svl:Strvi_4657"/>
<dbReference type="InterPro" id="IPR011008">
    <property type="entry name" value="Dimeric_a/b-barrel"/>
</dbReference>
<dbReference type="RefSeq" id="WP_014057741.1">
    <property type="nucleotide sequence ID" value="NC_015957.1"/>
</dbReference>
<gene>
    <name evidence="1" type="ORF">Strvi_4657</name>
</gene>
<dbReference type="EMBL" id="CP002994">
    <property type="protein sequence ID" value="AEM84244.1"/>
    <property type="molecule type" value="Genomic_DNA"/>
</dbReference>
<organism evidence="1 2">
    <name type="scientific">Streptomyces violaceusniger (strain Tu 4113)</name>
    <dbReference type="NCBI Taxonomy" id="653045"/>
    <lineage>
        <taxon>Bacteria</taxon>
        <taxon>Bacillati</taxon>
        <taxon>Actinomycetota</taxon>
        <taxon>Actinomycetes</taxon>
        <taxon>Kitasatosporales</taxon>
        <taxon>Streptomycetaceae</taxon>
        <taxon>Streptomyces</taxon>
        <taxon>Streptomyces violaceusniger group</taxon>
    </lineage>
</organism>
<dbReference type="HOGENOM" id="CLU_2385007_0_0_11"/>
<name>G2PFA1_STRV4</name>
<proteinExistence type="predicted"/>
<accession>G2PFA1</accession>
<dbReference type="Gene3D" id="3.30.70.920">
    <property type="match status" value="1"/>
</dbReference>
<sequence>MIHAVVLISVRDESAIGAVARRVETSVHVNYVQAVRGSYNVMALVNVASHAELAFLTGIECERTEGVKDIVTHIVSCSLEGCACEPELGWLFRD</sequence>
<evidence type="ECO:0000313" key="2">
    <source>
        <dbReference type="Proteomes" id="UP000008703"/>
    </source>
</evidence>
<dbReference type="AlphaFoldDB" id="G2PFA1"/>
<evidence type="ECO:0000313" key="1">
    <source>
        <dbReference type="EMBL" id="AEM84244.1"/>
    </source>
</evidence>
<keyword evidence="2" id="KW-1185">Reference proteome</keyword>
<protein>
    <recommendedName>
        <fullName evidence="3">Transcription regulator AsnC/Lrp ligand binding domain-containing protein</fullName>
    </recommendedName>
</protein>
<dbReference type="SUPFAM" id="SSF54909">
    <property type="entry name" value="Dimeric alpha+beta barrel"/>
    <property type="match status" value="1"/>
</dbReference>
<reference evidence="1" key="1">
    <citation type="submission" date="2011-08" db="EMBL/GenBank/DDBJ databases">
        <title>Complete sequence of chromosome of Streptomyces violaceusniger Tu 4113.</title>
        <authorList>
            <consortium name="US DOE Joint Genome Institute"/>
            <person name="Lucas S."/>
            <person name="Han J."/>
            <person name="Lapidus A."/>
            <person name="Cheng J.-F."/>
            <person name="Goodwin L."/>
            <person name="Pitluck S."/>
            <person name="Peters L."/>
            <person name="Ivanova N."/>
            <person name="Daligault H."/>
            <person name="Detter J.C."/>
            <person name="Han C."/>
            <person name="Tapia R."/>
            <person name="Land M."/>
            <person name="Hauser L."/>
            <person name="Kyrpides N."/>
            <person name="Ivanova N."/>
            <person name="Pagani I."/>
            <person name="Hagen A."/>
            <person name="Katz L."/>
            <person name="Fiedler H.-P."/>
            <person name="Keasling J."/>
            <person name="Fortman J."/>
            <person name="Woyke T."/>
        </authorList>
    </citation>
    <scope>NUCLEOTIDE SEQUENCE [LARGE SCALE GENOMIC DNA]</scope>
    <source>
        <strain evidence="1">Tu 4113</strain>
    </source>
</reference>